<dbReference type="InterPro" id="IPR002504">
    <property type="entry name" value="NADK"/>
</dbReference>
<dbReference type="GO" id="GO:0003951">
    <property type="term" value="F:NAD+ kinase activity"/>
    <property type="evidence" value="ECO:0007669"/>
    <property type="project" value="InterPro"/>
</dbReference>
<name>A0A9D1DLR8_9FIRM</name>
<reference evidence="1" key="2">
    <citation type="journal article" date="2021" name="PeerJ">
        <title>Extensive microbial diversity within the chicken gut microbiome revealed by metagenomics and culture.</title>
        <authorList>
            <person name="Gilroy R."/>
            <person name="Ravi A."/>
            <person name="Getino M."/>
            <person name="Pursley I."/>
            <person name="Horton D.L."/>
            <person name="Alikhan N.F."/>
            <person name="Baker D."/>
            <person name="Gharbi K."/>
            <person name="Hall N."/>
            <person name="Watson M."/>
            <person name="Adriaenssens E.M."/>
            <person name="Foster-Nyarko E."/>
            <person name="Jarju S."/>
            <person name="Secka A."/>
            <person name="Antonio M."/>
            <person name="Oren A."/>
            <person name="Chaudhuri R.R."/>
            <person name="La Ragione R."/>
            <person name="Hildebrand F."/>
            <person name="Pallen M.J."/>
        </authorList>
    </citation>
    <scope>NUCLEOTIDE SEQUENCE</scope>
    <source>
        <strain evidence="1">ChiGjej3B3-7149</strain>
    </source>
</reference>
<dbReference type="GO" id="GO:0006741">
    <property type="term" value="P:NADP+ biosynthetic process"/>
    <property type="evidence" value="ECO:0007669"/>
    <property type="project" value="InterPro"/>
</dbReference>
<comment type="caution">
    <text evidence="1">The sequence shown here is derived from an EMBL/GenBank/DDBJ whole genome shotgun (WGS) entry which is preliminary data.</text>
</comment>
<dbReference type="Pfam" id="PF01513">
    <property type="entry name" value="NAD_kinase"/>
    <property type="match status" value="1"/>
</dbReference>
<protein>
    <submittedName>
        <fullName evidence="1">NAD(+)/NADH kinase</fullName>
    </submittedName>
</protein>
<dbReference type="InterPro" id="IPR011391">
    <property type="entry name" value="AcoX_kinase"/>
</dbReference>
<dbReference type="InterPro" id="IPR017438">
    <property type="entry name" value="ATP-NAD_kinase_N"/>
</dbReference>
<sequence>MKRTIGVIANPASGKDIRRLVSYATTIDNNEKVNICKRIVLAAQGLGIERVLFMPETFMIGWAVREGLESDGVLRAEVGLLDFEIEATQEDTTRAARMFEQMGVGCVVVLGGDGTSRAAAKGIDSVPLLSVSTGTNNVYPTLMEGTVAGMAAASAALMPEPYACCIRDKRIEVRVNGRLRDIALIDAVVSDDFFAGARAIWDAERMRLIVASRCHPATIGFSAVAGVCGQVEDTEDRALAVELGGGGAGSVVAPIAAGVLTEVRISGVHELRLGQEFGFTAAQRHMIALDGERELRVDPGNEVSFSVHRNGPWRVLPRAALSEAVRLGMFRQKKEGS</sequence>
<accession>A0A9D1DLR8</accession>
<dbReference type="EMBL" id="DVHH01000149">
    <property type="protein sequence ID" value="HIR55127.1"/>
    <property type="molecule type" value="Genomic_DNA"/>
</dbReference>
<dbReference type="InterPro" id="IPR039065">
    <property type="entry name" value="AcoX-like"/>
</dbReference>
<proteinExistence type="predicted"/>
<dbReference type="GO" id="GO:0005524">
    <property type="term" value="F:ATP binding"/>
    <property type="evidence" value="ECO:0007669"/>
    <property type="project" value="UniProtKB-ARBA"/>
</dbReference>
<evidence type="ECO:0000313" key="2">
    <source>
        <dbReference type="Proteomes" id="UP000824238"/>
    </source>
</evidence>
<dbReference type="SUPFAM" id="SSF111331">
    <property type="entry name" value="NAD kinase/diacylglycerol kinase-like"/>
    <property type="match status" value="1"/>
</dbReference>
<dbReference type="Proteomes" id="UP000824238">
    <property type="component" value="Unassembled WGS sequence"/>
</dbReference>
<keyword evidence="1" id="KW-0418">Kinase</keyword>
<dbReference type="Gene3D" id="3.40.50.10330">
    <property type="entry name" value="Probable inorganic polyphosphate/atp-NAD kinase, domain 1"/>
    <property type="match status" value="1"/>
</dbReference>
<dbReference type="PIRSF" id="PIRSF018567">
    <property type="entry name" value="AcoX"/>
    <property type="match status" value="1"/>
</dbReference>
<gene>
    <name evidence="1" type="ORF">IAD36_06000</name>
</gene>
<keyword evidence="1" id="KW-0808">Transferase</keyword>
<dbReference type="GO" id="GO:0051287">
    <property type="term" value="F:NAD binding"/>
    <property type="evidence" value="ECO:0007669"/>
    <property type="project" value="UniProtKB-ARBA"/>
</dbReference>
<dbReference type="AlphaFoldDB" id="A0A9D1DLR8"/>
<reference evidence="1" key="1">
    <citation type="submission" date="2020-10" db="EMBL/GenBank/DDBJ databases">
        <authorList>
            <person name="Gilroy R."/>
        </authorList>
    </citation>
    <scope>NUCLEOTIDE SEQUENCE</scope>
    <source>
        <strain evidence="1">ChiGjej3B3-7149</strain>
    </source>
</reference>
<dbReference type="PANTHER" id="PTHR40697:SF3">
    <property type="entry name" value="ACETOIN CATABOLISM PROTEIN X"/>
    <property type="match status" value="1"/>
</dbReference>
<evidence type="ECO:0000313" key="1">
    <source>
        <dbReference type="EMBL" id="HIR55127.1"/>
    </source>
</evidence>
<organism evidence="1 2">
    <name type="scientific">Candidatus Scatomorpha intestinigallinarum</name>
    <dbReference type="NCBI Taxonomy" id="2840923"/>
    <lineage>
        <taxon>Bacteria</taxon>
        <taxon>Bacillati</taxon>
        <taxon>Bacillota</taxon>
        <taxon>Clostridia</taxon>
        <taxon>Eubacteriales</taxon>
        <taxon>Candidatus Scatomorpha</taxon>
    </lineage>
</organism>
<dbReference type="PANTHER" id="PTHR40697">
    <property type="entry name" value="ACETOIN CATABOLISM PROTEIN X"/>
    <property type="match status" value="1"/>
</dbReference>
<dbReference type="InterPro" id="IPR016064">
    <property type="entry name" value="NAD/diacylglycerol_kinase_sf"/>
</dbReference>